<keyword evidence="2" id="KW-1185">Reference proteome</keyword>
<proteinExistence type="predicted"/>
<name>U1LX66_9BACL</name>
<evidence type="ECO:0000313" key="1">
    <source>
        <dbReference type="EMBL" id="ERG66857.1"/>
    </source>
</evidence>
<evidence type="ECO:0000313" key="2">
    <source>
        <dbReference type="Proteomes" id="UP000016464"/>
    </source>
</evidence>
<reference evidence="1 2" key="1">
    <citation type="journal article" date="2013" name="Genome Announc.">
        <title>Draft Genome Sequence of Exiguobacterium pavilionensis Strain RW-2, with Wide Thermal, Salinity, and pH Tolerance, Isolated from Modern Freshwater Microbialites.</title>
        <authorList>
            <person name="White R.A.III."/>
            <person name="Grassa C.J."/>
            <person name="Suttle C.A."/>
        </authorList>
    </citation>
    <scope>NUCLEOTIDE SEQUENCE [LARGE SCALE GENOMIC DNA]</scope>
    <source>
        <strain evidence="1 2">RW-2</strain>
    </source>
</reference>
<comment type="caution">
    <text evidence="1">The sequence shown here is derived from an EMBL/GenBank/DDBJ whole genome shotgun (WGS) entry which is preliminary data.</text>
</comment>
<dbReference type="AlphaFoldDB" id="U1LX66"/>
<gene>
    <name evidence="1" type="ORF">M467_06135</name>
</gene>
<protein>
    <submittedName>
        <fullName evidence="1">Uncharacterized protein</fullName>
    </submittedName>
</protein>
<accession>U1LX66</accession>
<sequence length="31" mass="3580">MQKGEVPMSVIQRSHVQVHIDRQAPLRDLNP</sequence>
<dbReference type="EMBL" id="ATCL01000020">
    <property type="protein sequence ID" value="ERG66857.1"/>
    <property type="molecule type" value="Genomic_DNA"/>
</dbReference>
<organism evidence="1 2">
    <name type="scientific">Exiguobacterium chiriqhucha RW-2</name>
    <dbReference type="NCBI Taxonomy" id="1345023"/>
    <lineage>
        <taxon>Bacteria</taxon>
        <taxon>Bacillati</taxon>
        <taxon>Bacillota</taxon>
        <taxon>Bacilli</taxon>
        <taxon>Bacillales</taxon>
        <taxon>Bacillales Family XII. Incertae Sedis</taxon>
        <taxon>Exiguobacterium</taxon>
    </lineage>
</organism>
<dbReference type="Proteomes" id="UP000016464">
    <property type="component" value="Unassembled WGS sequence"/>
</dbReference>